<organism evidence="1 2">
    <name type="scientific">Araneus ventricosus</name>
    <name type="common">Orbweaver spider</name>
    <name type="synonym">Epeira ventricosa</name>
    <dbReference type="NCBI Taxonomy" id="182803"/>
    <lineage>
        <taxon>Eukaryota</taxon>
        <taxon>Metazoa</taxon>
        <taxon>Ecdysozoa</taxon>
        <taxon>Arthropoda</taxon>
        <taxon>Chelicerata</taxon>
        <taxon>Arachnida</taxon>
        <taxon>Araneae</taxon>
        <taxon>Araneomorphae</taxon>
        <taxon>Entelegynae</taxon>
        <taxon>Araneoidea</taxon>
        <taxon>Araneidae</taxon>
        <taxon>Araneus</taxon>
    </lineage>
</organism>
<accession>A0A4Y2M6J2</accession>
<dbReference type="OrthoDB" id="6430980at2759"/>
<dbReference type="Proteomes" id="UP000499080">
    <property type="component" value="Unassembled WGS sequence"/>
</dbReference>
<reference evidence="1 2" key="1">
    <citation type="journal article" date="2019" name="Sci. Rep.">
        <title>Orb-weaving spider Araneus ventricosus genome elucidates the spidroin gene catalogue.</title>
        <authorList>
            <person name="Kono N."/>
            <person name="Nakamura H."/>
            <person name="Ohtoshi R."/>
            <person name="Moran D.A.P."/>
            <person name="Shinohara A."/>
            <person name="Yoshida Y."/>
            <person name="Fujiwara M."/>
            <person name="Mori M."/>
            <person name="Tomita M."/>
            <person name="Arakawa K."/>
        </authorList>
    </citation>
    <scope>NUCLEOTIDE SEQUENCE [LARGE SCALE GENOMIC DNA]</scope>
</reference>
<keyword evidence="2" id="KW-1185">Reference proteome</keyword>
<evidence type="ECO:0000313" key="2">
    <source>
        <dbReference type="Proteomes" id="UP000499080"/>
    </source>
</evidence>
<gene>
    <name evidence="1" type="ORF">AVEN_116101_1</name>
</gene>
<proteinExistence type="predicted"/>
<dbReference type="EMBL" id="BGPR01006819">
    <property type="protein sequence ID" value="GBN22093.1"/>
    <property type="molecule type" value="Genomic_DNA"/>
</dbReference>
<comment type="caution">
    <text evidence="1">The sequence shown here is derived from an EMBL/GenBank/DDBJ whole genome shotgun (WGS) entry which is preliminary data.</text>
</comment>
<name>A0A4Y2M6J2_ARAVE</name>
<protein>
    <submittedName>
        <fullName evidence="1">Uncharacterized protein</fullName>
    </submittedName>
</protein>
<evidence type="ECO:0000313" key="1">
    <source>
        <dbReference type="EMBL" id="GBN22093.1"/>
    </source>
</evidence>
<sequence>MMFAATVTAVASLIFLIIFTNASTLLNTLTFDFRRETHFSRGKENMPEQYDIASNLVKEPSKTFIKSKIYNAKVNSKDYYMCIHIKGMTKAAEDFPFNLKCQIIEKSSDKEFSNIPTSSGKSRKFLPLVDSSITPFELSLFQRKSLNLDTSPVGLGSGILGIGAVDLGHGLGRFMLR</sequence>
<dbReference type="AlphaFoldDB" id="A0A4Y2M6J2"/>